<evidence type="ECO:0000256" key="3">
    <source>
        <dbReference type="ARBA" id="ARBA00022692"/>
    </source>
</evidence>
<dbReference type="InterPro" id="IPR050173">
    <property type="entry name" value="ABC_transporter_C-like"/>
</dbReference>
<feature type="transmembrane region" description="Helical" evidence="8">
    <location>
        <begin position="842"/>
        <end position="868"/>
    </location>
</feature>
<feature type="transmembrane region" description="Helical" evidence="8">
    <location>
        <begin position="388"/>
        <end position="412"/>
    </location>
</feature>
<feature type="transmembrane region" description="Helical" evidence="8">
    <location>
        <begin position="284"/>
        <end position="303"/>
    </location>
</feature>
<protein>
    <submittedName>
        <fullName evidence="11">P-loop containing nucleoside triphosphate hydrolase protein</fullName>
    </submittedName>
</protein>
<dbReference type="Gene3D" id="3.40.50.300">
    <property type="entry name" value="P-loop containing nucleotide triphosphate hydrolases"/>
    <property type="match status" value="2"/>
</dbReference>
<dbReference type="Gene3D" id="1.20.1560.10">
    <property type="entry name" value="ABC transporter type 1, transmembrane domain"/>
    <property type="match status" value="2"/>
</dbReference>
<keyword evidence="6 8" id="KW-1133">Transmembrane helix</keyword>
<proteinExistence type="predicted"/>
<dbReference type="EMBL" id="JANVFT010000002">
    <property type="protein sequence ID" value="KAJ4501458.1"/>
    <property type="molecule type" value="Genomic_DNA"/>
</dbReference>
<keyword evidence="12" id="KW-1185">Reference proteome</keyword>
<gene>
    <name evidence="11" type="ORF">C8R41DRAFT_892582</name>
</gene>
<keyword evidence="7 8" id="KW-0472">Membrane</keyword>
<evidence type="ECO:0000259" key="9">
    <source>
        <dbReference type="PROSITE" id="PS50893"/>
    </source>
</evidence>
<keyword evidence="4" id="KW-0547">Nucleotide-binding</keyword>
<feature type="domain" description="ABC transporter" evidence="9">
    <location>
        <begin position="1120"/>
        <end position="1355"/>
    </location>
</feature>
<evidence type="ECO:0000256" key="4">
    <source>
        <dbReference type="ARBA" id="ARBA00022741"/>
    </source>
</evidence>
<dbReference type="Proteomes" id="UP001150217">
    <property type="component" value="Unassembled WGS sequence"/>
</dbReference>
<reference evidence="11" key="1">
    <citation type="submission" date="2022-08" db="EMBL/GenBank/DDBJ databases">
        <title>A Global Phylogenomic Analysis of the Shiitake Genus Lentinula.</title>
        <authorList>
            <consortium name="DOE Joint Genome Institute"/>
            <person name="Sierra-Patev S."/>
            <person name="Min B."/>
            <person name="Naranjo-Ortiz M."/>
            <person name="Looney B."/>
            <person name="Konkel Z."/>
            <person name="Slot J.C."/>
            <person name="Sakamoto Y."/>
            <person name="Steenwyk J.L."/>
            <person name="Rokas A."/>
            <person name="Carro J."/>
            <person name="Camarero S."/>
            <person name="Ferreira P."/>
            <person name="Molpeceres G."/>
            <person name="Ruiz-Duenas F.J."/>
            <person name="Serrano A."/>
            <person name="Henrissat B."/>
            <person name="Drula E."/>
            <person name="Hughes K.W."/>
            <person name="Mata J.L."/>
            <person name="Ishikawa N.K."/>
            <person name="Vargas-Isla R."/>
            <person name="Ushijima S."/>
            <person name="Smith C.A."/>
            <person name="Ahrendt S."/>
            <person name="Andreopoulos W."/>
            <person name="He G."/>
            <person name="Labutti K."/>
            <person name="Lipzen A."/>
            <person name="Ng V."/>
            <person name="Riley R."/>
            <person name="Sandor L."/>
            <person name="Barry K."/>
            <person name="Martinez A.T."/>
            <person name="Xiao Y."/>
            <person name="Gibbons J.G."/>
            <person name="Terashima K."/>
            <person name="Grigoriev I.V."/>
            <person name="Hibbett D.S."/>
        </authorList>
    </citation>
    <scope>NUCLEOTIDE SEQUENCE</scope>
    <source>
        <strain evidence="11">RHP3577 ss4</strain>
    </source>
</reference>
<dbReference type="Pfam" id="PF00005">
    <property type="entry name" value="ABC_tran"/>
    <property type="match status" value="2"/>
</dbReference>
<comment type="subcellular location">
    <subcellularLocation>
        <location evidence="1">Membrane</location>
    </subcellularLocation>
</comment>
<dbReference type="CDD" id="cd18596">
    <property type="entry name" value="ABC_6TM_VMR1_D1_like"/>
    <property type="match status" value="1"/>
</dbReference>
<dbReference type="CDD" id="cd18604">
    <property type="entry name" value="ABC_6TM_VMR1_D2_like"/>
    <property type="match status" value="1"/>
</dbReference>
<feature type="transmembrane region" description="Helical" evidence="8">
    <location>
        <begin position="800"/>
        <end position="822"/>
    </location>
</feature>
<keyword evidence="11" id="KW-0378">Hydrolase</keyword>
<evidence type="ECO:0000256" key="1">
    <source>
        <dbReference type="ARBA" id="ARBA00004370"/>
    </source>
</evidence>
<feature type="domain" description="ABC transmembrane type-1" evidence="10">
    <location>
        <begin position="802"/>
        <end position="1076"/>
    </location>
</feature>
<dbReference type="InterPro" id="IPR036640">
    <property type="entry name" value="ABC1_TM_sf"/>
</dbReference>
<dbReference type="PROSITE" id="PS50929">
    <property type="entry name" value="ABC_TM1F"/>
    <property type="match status" value="2"/>
</dbReference>
<dbReference type="CDD" id="cd03250">
    <property type="entry name" value="ABCC_MRP_domain1"/>
    <property type="match status" value="1"/>
</dbReference>
<evidence type="ECO:0000256" key="2">
    <source>
        <dbReference type="ARBA" id="ARBA00022448"/>
    </source>
</evidence>
<evidence type="ECO:0000256" key="7">
    <source>
        <dbReference type="ARBA" id="ARBA00023136"/>
    </source>
</evidence>
<keyword evidence="5" id="KW-0067">ATP-binding</keyword>
<feature type="transmembrane region" description="Helical" evidence="8">
    <location>
        <begin position="977"/>
        <end position="997"/>
    </location>
</feature>
<keyword evidence="2" id="KW-0813">Transport</keyword>
<name>A0ABQ8VYI7_9AGAR</name>
<dbReference type="PANTHER" id="PTHR24223">
    <property type="entry name" value="ATP-BINDING CASSETTE SUB-FAMILY C"/>
    <property type="match status" value="1"/>
</dbReference>
<dbReference type="GO" id="GO:0016787">
    <property type="term" value="F:hydrolase activity"/>
    <property type="evidence" value="ECO:0007669"/>
    <property type="project" value="UniProtKB-KW"/>
</dbReference>
<dbReference type="PANTHER" id="PTHR24223:SF356">
    <property type="entry name" value="ATP-BINDING CASSETTE TRANSPORTER ABC4"/>
    <property type="match status" value="1"/>
</dbReference>
<dbReference type="Pfam" id="PF00664">
    <property type="entry name" value="ABC_membrane"/>
    <property type="match status" value="2"/>
</dbReference>
<feature type="domain" description="ABC transporter" evidence="9">
    <location>
        <begin position="493"/>
        <end position="723"/>
    </location>
</feature>
<dbReference type="SUPFAM" id="SSF52540">
    <property type="entry name" value="P-loop containing nucleoside triphosphate hydrolases"/>
    <property type="match status" value="2"/>
</dbReference>
<keyword evidence="3 8" id="KW-0812">Transmembrane</keyword>
<accession>A0ABQ8VYI7</accession>
<dbReference type="InterPro" id="IPR011527">
    <property type="entry name" value="ABC1_TM_dom"/>
</dbReference>
<dbReference type="SMART" id="SM00382">
    <property type="entry name" value="AAA"/>
    <property type="match status" value="1"/>
</dbReference>
<evidence type="ECO:0000256" key="8">
    <source>
        <dbReference type="SAM" id="Phobius"/>
    </source>
</evidence>
<dbReference type="SUPFAM" id="SSF90123">
    <property type="entry name" value="ABC transporter transmembrane region"/>
    <property type="match status" value="2"/>
</dbReference>
<dbReference type="PROSITE" id="PS50893">
    <property type="entry name" value="ABC_TRANSPORTER_2"/>
    <property type="match status" value="2"/>
</dbReference>
<dbReference type="InterPro" id="IPR003439">
    <property type="entry name" value="ABC_transporter-like_ATP-bd"/>
</dbReference>
<feature type="transmembrane region" description="Helical" evidence="8">
    <location>
        <begin position="930"/>
        <end position="957"/>
    </location>
</feature>
<evidence type="ECO:0000256" key="6">
    <source>
        <dbReference type="ARBA" id="ARBA00022989"/>
    </source>
</evidence>
<feature type="transmembrane region" description="Helical" evidence="8">
    <location>
        <begin position="1060"/>
        <end position="1080"/>
    </location>
</feature>
<evidence type="ECO:0000313" key="12">
    <source>
        <dbReference type="Proteomes" id="UP001150217"/>
    </source>
</evidence>
<evidence type="ECO:0000256" key="5">
    <source>
        <dbReference type="ARBA" id="ARBA00022840"/>
    </source>
</evidence>
<feature type="transmembrane region" description="Helical" evidence="8">
    <location>
        <begin position="309"/>
        <end position="331"/>
    </location>
</feature>
<evidence type="ECO:0000313" key="11">
    <source>
        <dbReference type="EMBL" id="KAJ4501458.1"/>
    </source>
</evidence>
<organism evidence="11 12">
    <name type="scientific">Lentinula lateritia</name>
    <dbReference type="NCBI Taxonomy" id="40482"/>
    <lineage>
        <taxon>Eukaryota</taxon>
        <taxon>Fungi</taxon>
        <taxon>Dikarya</taxon>
        <taxon>Basidiomycota</taxon>
        <taxon>Agaricomycotina</taxon>
        <taxon>Agaricomycetes</taxon>
        <taxon>Agaricomycetidae</taxon>
        <taxon>Agaricales</taxon>
        <taxon>Marasmiineae</taxon>
        <taxon>Omphalotaceae</taxon>
        <taxon>Lentinula</taxon>
    </lineage>
</organism>
<dbReference type="InterPro" id="IPR027417">
    <property type="entry name" value="P-loop_NTPase"/>
</dbReference>
<dbReference type="InterPro" id="IPR003593">
    <property type="entry name" value="AAA+_ATPase"/>
</dbReference>
<feature type="transmembrane region" description="Helical" evidence="8">
    <location>
        <begin position="1027"/>
        <end position="1048"/>
    </location>
</feature>
<sequence length="1368" mass="152883">MLSSKLLSSKIANQHLNVLLLALFGIYTYRDLWTLLTFNRKPLDEAEGNVLWLKISSLAVAAIVVPVTTPRRAYPPTIDDLTSKDNPEETASIISLLTHSYMDSFIFRLYRKSTPLTQDELPPLAKNDRSDVLMPDILTILDPTSKKPQYLFLGLLRAYSGDPFSLNTPKISLSFVAPIGIKQVLSYLEHGGDGAIIRPWVWVSWLFFGPFLKAIFSQLYTYIACRNRLQIEGIMNQLLLRHSLRIRIASGSLPDDKEESNNFMGKLNNLAASDVAEIAGFAEFWIVFLCFPVELVLFLWFLYEILQWSAFVGFAFMLLCVPLPGYISQLMRGTQFTKKQKTDARVQSVTEALSILRMAKLFGWEARLQLLIDTKRRDELSFMRKSNLYGLLNSHINLLIPMCTMMITYAFYARLCLFFTAVLKQKLTASVVFSSMAIFEMLRARTQNMANNIPTLISAKLALDRLDDFLQKTELLDTFCQQQITAPSDQCMIGFRNSIFKWSGPNNHNFELKVEGDIMFHPNSINLIVGPTGSGKTSLLLALLGEMHFVPTGSDSYYNLPREGGVSYAAQESWIKNDTIRNNILFGSSFDEERYNNVLYQCGLERDLSLFEAGDMTEVGEKGLTLRFARVTLARAVYSSAKTVLLDDPLSALDVHTAKWIVDQCLKGKLMQGRTVLVVTHNTALLSPHAQHVVGIALDGKIIQGTVADVILNNTIFAAQLIESETGSLKTHSKSFGEEQPMQKELHNAQGTLVLAEEMEIGHVSWEACKLLVGCLVHRSRVHYSTVKLYLNGLNKRPIVFFWGLVTMMLLNALNYSVQPWFLGHWSSQYDSRPASSVSVSWFLSVYAGLLLCSMTIYSFAFTLWTFGSIRASQIIHRSFINSIMTSTFRWLDTTPTSRIIIRATADIRSIDDSLAFGIWRLIEASVTMFVNLGSIMIFAPLFLLPGVTIAMLAVSFGQMYLSAQLPLRRLMSINKAPILGNFAAAVAGLVSIRAFGAEDMFLKESRMRIDAWLRPGLPSFNVNRWIGIRVDALAGIFTAALGAYLVYGDNGISAANTGFSMTMAVGFTSLTLIWIRIYNATELEASRQRVRHYLVIEHEDEAHSERVIPPAYWPASGTLQVEGLCARYSKDGPEVLHDLTFFVRSGEHIGIGAYVTSSLTLALLRAIPTSGQVLYDGVSTEKLNLDVLRSNITISPQVPELLSGTLRSNLDPFSEHDDSRLNDALRSAGLFALQSQGDQLDAHNTKLGLDSEIRGGGSSNLSVGQRQIIALARAIVRENKLLIFDEDHETDSKIQDTLRHELGNDVTLITVAHRLGTVMDYDRIMVLDEGRIIEFDSPKRLLEKEGGVFRGLVDSSADRAKLYAMVN</sequence>
<comment type="caution">
    <text evidence="11">The sequence shown here is derived from an EMBL/GenBank/DDBJ whole genome shotgun (WGS) entry which is preliminary data.</text>
</comment>
<evidence type="ECO:0000259" key="10">
    <source>
        <dbReference type="PROSITE" id="PS50929"/>
    </source>
</evidence>
<feature type="domain" description="ABC transmembrane type-1" evidence="10">
    <location>
        <begin position="173"/>
        <end position="458"/>
    </location>
</feature>